<evidence type="ECO:0000256" key="3">
    <source>
        <dbReference type="ARBA" id="ARBA00023082"/>
    </source>
</evidence>
<dbReference type="InterPro" id="IPR013325">
    <property type="entry name" value="RNA_pol_sigma_r2"/>
</dbReference>
<accession>A0ABW5EGC0</accession>
<dbReference type="Pfam" id="PF04542">
    <property type="entry name" value="Sigma70_r2"/>
    <property type="match status" value="1"/>
</dbReference>
<keyword evidence="3" id="KW-0731">Sigma factor</keyword>
<dbReference type="InterPro" id="IPR014284">
    <property type="entry name" value="RNA_pol_sigma-70_dom"/>
</dbReference>
<evidence type="ECO:0000256" key="4">
    <source>
        <dbReference type="ARBA" id="ARBA00023163"/>
    </source>
</evidence>
<evidence type="ECO:0000313" key="8">
    <source>
        <dbReference type="EMBL" id="MFD2311345.1"/>
    </source>
</evidence>
<evidence type="ECO:0000259" key="6">
    <source>
        <dbReference type="Pfam" id="PF04542"/>
    </source>
</evidence>
<dbReference type="PANTHER" id="PTHR43133:SF63">
    <property type="entry name" value="RNA POLYMERASE SIGMA FACTOR FECI-RELATED"/>
    <property type="match status" value="1"/>
</dbReference>
<organism evidence="8 9">
    <name type="scientific">Microbulbifer halophilus</name>
    <dbReference type="NCBI Taxonomy" id="453963"/>
    <lineage>
        <taxon>Bacteria</taxon>
        <taxon>Pseudomonadati</taxon>
        <taxon>Pseudomonadota</taxon>
        <taxon>Gammaproteobacteria</taxon>
        <taxon>Cellvibrionales</taxon>
        <taxon>Microbulbiferaceae</taxon>
        <taxon>Microbulbifer</taxon>
    </lineage>
</organism>
<evidence type="ECO:0000256" key="5">
    <source>
        <dbReference type="SAM" id="MobiDB-lite"/>
    </source>
</evidence>
<dbReference type="Gene3D" id="1.10.1740.10">
    <property type="match status" value="1"/>
</dbReference>
<dbReference type="InterPro" id="IPR039425">
    <property type="entry name" value="RNA_pol_sigma-70-like"/>
</dbReference>
<feature type="domain" description="RNA polymerase sigma-70 region 2" evidence="6">
    <location>
        <begin position="29"/>
        <end position="98"/>
    </location>
</feature>
<dbReference type="InterPro" id="IPR036388">
    <property type="entry name" value="WH-like_DNA-bd_sf"/>
</dbReference>
<dbReference type="InterPro" id="IPR013249">
    <property type="entry name" value="RNA_pol_sigma70_r4_t2"/>
</dbReference>
<dbReference type="PANTHER" id="PTHR43133">
    <property type="entry name" value="RNA POLYMERASE ECF-TYPE SIGMA FACTO"/>
    <property type="match status" value="1"/>
</dbReference>
<sequence length="189" mass="21917">MAISKANLRLVSNNPDPADTGDRACVEALYSAHRSALCRYIARMLPGGRQDVEVILHETYIRLLRQDSLQHLRQNPRAYIYTVATNLVRDSLRRQSRRCSEQHHSYDDSEHESREITPQGAAEWQQSLGRLKQSLRGLKPVVRRVFLLSRFEQMTYPEIAEALSISTRSVERHMRKAIEHLQRELSDIL</sequence>
<evidence type="ECO:0000256" key="2">
    <source>
        <dbReference type="ARBA" id="ARBA00023015"/>
    </source>
</evidence>
<dbReference type="Gene3D" id="1.10.10.10">
    <property type="entry name" value="Winged helix-like DNA-binding domain superfamily/Winged helix DNA-binding domain"/>
    <property type="match status" value="1"/>
</dbReference>
<keyword evidence="2" id="KW-0805">Transcription regulation</keyword>
<dbReference type="EMBL" id="JBHUJD010000016">
    <property type="protein sequence ID" value="MFD2311345.1"/>
    <property type="molecule type" value="Genomic_DNA"/>
</dbReference>
<evidence type="ECO:0000313" key="9">
    <source>
        <dbReference type="Proteomes" id="UP001597425"/>
    </source>
</evidence>
<reference evidence="9" key="1">
    <citation type="journal article" date="2019" name="Int. J. Syst. Evol. Microbiol.">
        <title>The Global Catalogue of Microorganisms (GCM) 10K type strain sequencing project: providing services to taxonomists for standard genome sequencing and annotation.</title>
        <authorList>
            <consortium name="The Broad Institute Genomics Platform"/>
            <consortium name="The Broad Institute Genome Sequencing Center for Infectious Disease"/>
            <person name="Wu L."/>
            <person name="Ma J."/>
        </authorList>
    </citation>
    <scope>NUCLEOTIDE SEQUENCE [LARGE SCALE GENOMIC DNA]</scope>
    <source>
        <strain evidence="9">KCTC 12848</strain>
    </source>
</reference>
<dbReference type="SUPFAM" id="SSF88946">
    <property type="entry name" value="Sigma2 domain of RNA polymerase sigma factors"/>
    <property type="match status" value="1"/>
</dbReference>
<feature type="region of interest" description="Disordered" evidence="5">
    <location>
        <begin position="98"/>
        <end position="119"/>
    </location>
</feature>
<keyword evidence="4" id="KW-0804">Transcription</keyword>
<comment type="similarity">
    <text evidence="1">Belongs to the sigma-70 factor family. ECF subfamily.</text>
</comment>
<evidence type="ECO:0000259" key="7">
    <source>
        <dbReference type="Pfam" id="PF08281"/>
    </source>
</evidence>
<proteinExistence type="inferred from homology"/>
<evidence type="ECO:0000256" key="1">
    <source>
        <dbReference type="ARBA" id="ARBA00010641"/>
    </source>
</evidence>
<dbReference type="InterPro" id="IPR007627">
    <property type="entry name" value="RNA_pol_sigma70_r2"/>
</dbReference>
<feature type="domain" description="RNA polymerase sigma factor 70 region 4 type 2" evidence="7">
    <location>
        <begin position="130"/>
        <end position="181"/>
    </location>
</feature>
<gene>
    <name evidence="8" type="ORF">ACFSKX_13045</name>
</gene>
<dbReference type="Proteomes" id="UP001597425">
    <property type="component" value="Unassembled WGS sequence"/>
</dbReference>
<feature type="compositionally biased region" description="Basic and acidic residues" evidence="5">
    <location>
        <begin position="98"/>
        <end position="115"/>
    </location>
</feature>
<protein>
    <submittedName>
        <fullName evidence="8">RNA polymerase sigma factor</fullName>
    </submittedName>
</protein>
<keyword evidence="9" id="KW-1185">Reference proteome</keyword>
<dbReference type="SUPFAM" id="SSF88659">
    <property type="entry name" value="Sigma3 and sigma4 domains of RNA polymerase sigma factors"/>
    <property type="match status" value="1"/>
</dbReference>
<comment type="caution">
    <text evidence="8">The sequence shown here is derived from an EMBL/GenBank/DDBJ whole genome shotgun (WGS) entry which is preliminary data.</text>
</comment>
<dbReference type="InterPro" id="IPR013324">
    <property type="entry name" value="RNA_pol_sigma_r3/r4-like"/>
</dbReference>
<dbReference type="Pfam" id="PF08281">
    <property type="entry name" value="Sigma70_r4_2"/>
    <property type="match status" value="1"/>
</dbReference>
<dbReference type="RefSeq" id="WP_265721935.1">
    <property type="nucleotide sequence ID" value="NZ_JAPIVK010000016.1"/>
</dbReference>
<dbReference type="NCBIfam" id="TIGR02937">
    <property type="entry name" value="sigma70-ECF"/>
    <property type="match status" value="1"/>
</dbReference>
<name>A0ABW5EGC0_9GAMM</name>